<protein>
    <submittedName>
        <fullName evidence="1">DUF1365 domain-containing protein</fullName>
    </submittedName>
</protein>
<sequence>MTPARARIGFGEVRHKRLAPVEHGFAYPTCFLMLPMRSLRCEADPVLTRNRRTLFGFRDADHGDGRGDSLAWLDELLAGEGIADADGEVWLHCIPRMFGVAFKPVSFWYAHRADQTLAAIVVEVNNTFGERHCYLLAGDDIGFGRTLAATKVFHVSPFCQTRGEYQFRFMRTDLAARDACGRTAVRVELHVDGAPLLLTSVSGRIEPLTRGAVRFALWTLPAMTAVIVARIHWHALKLWLKKLTIVGKPAPPQARVTRGAAVVEGLREAGASRLSPTTDDATSAQNRA</sequence>
<dbReference type="Pfam" id="PF07103">
    <property type="entry name" value="DUF1365"/>
    <property type="match status" value="1"/>
</dbReference>
<dbReference type="Proteomes" id="UP001139353">
    <property type="component" value="Unassembled WGS sequence"/>
</dbReference>
<accession>A0A9X2C0Y0</accession>
<dbReference type="PANTHER" id="PTHR33973">
    <property type="entry name" value="OS07G0153300 PROTEIN"/>
    <property type="match status" value="1"/>
</dbReference>
<gene>
    <name evidence="1" type="ORF">LPC04_18470</name>
</gene>
<comment type="caution">
    <text evidence="1">The sequence shown here is derived from an EMBL/GenBank/DDBJ whole genome shotgun (WGS) entry which is preliminary data.</text>
</comment>
<proteinExistence type="predicted"/>
<evidence type="ECO:0000313" key="2">
    <source>
        <dbReference type="Proteomes" id="UP001139353"/>
    </source>
</evidence>
<evidence type="ECO:0000313" key="1">
    <source>
        <dbReference type="EMBL" id="MCK9687692.1"/>
    </source>
</evidence>
<dbReference type="AlphaFoldDB" id="A0A9X2C0Y0"/>
<dbReference type="EMBL" id="JAJLJH010000005">
    <property type="protein sequence ID" value="MCK9687692.1"/>
    <property type="molecule type" value="Genomic_DNA"/>
</dbReference>
<name>A0A9X2C0Y0_9BURK</name>
<dbReference type="InterPro" id="IPR010775">
    <property type="entry name" value="DUF1365"/>
</dbReference>
<dbReference type="RefSeq" id="WP_275683730.1">
    <property type="nucleotide sequence ID" value="NZ_JAJLJH010000005.1"/>
</dbReference>
<keyword evidence="2" id="KW-1185">Reference proteome</keyword>
<organism evidence="1 2">
    <name type="scientific">Scleromatobacter humisilvae</name>
    <dbReference type="NCBI Taxonomy" id="2897159"/>
    <lineage>
        <taxon>Bacteria</taxon>
        <taxon>Pseudomonadati</taxon>
        <taxon>Pseudomonadota</taxon>
        <taxon>Betaproteobacteria</taxon>
        <taxon>Burkholderiales</taxon>
        <taxon>Sphaerotilaceae</taxon>
        <taxon>Scleromatobacter</taxon>
    </lineage>
</organism>
<reference evidence="1" key="1">
    <citation type="submission" date="2021-11" db="EMBL/GenBank/DDBJ databases">
        <title>BS-T2-15 a new species belonging to the Comamonadaceae family isolated from the soil of a French oak forest.</title>
        <authorList>
            <person name="Mieszkin S."/>
            <person name="Alain K."/>
        </authorList>
    </citation>
    <scope>NUCLEOTIDE SEQUENCE</scope>
    <source>
        <strain evidence="1">BS-T2-15</strain>
    </source>
</reference>
<dbReference type="PANTHER" id="PTHR33973:SF4">
    <property type="entry name" value="OS07G0153300 PROTEIN"/>
    <property type="match status" value="1"/>
</dbReference>